<dbReference type="SUPFAM" id="SSF56672">
    <property type="entry name" value="DNA/RNA polymerases"/>
    <property type="match status" value="1"/>
</dbReference>
<dbReference type="PANTHER" id="PTHR46148:SF56">
    <property type="entry name" value="RETROTRANSPOSON PROTEIN"/>
    <property type="match status" value="1"/>
</dbReference>
<name>A0AAF0TDY9_SOLVR</name>
<dbReference type="PANTHER" id="PTHR46148">
    <property type="entry name" value="CHROMO DOMAIN-CONTAINING PROTEIN"/>
    <property type="match status" value="1"/>
</dbReference>
<dbReference type="InterPro" id="IPR043502">
    <property type="entry name" value="DNA/RNA_pol_sf"/>
</dbReference>
<dbReference type="Proteomes" id="UP001234989">
    <property type="component" value="Chromosome 1"/>
</dbReference>
<sequence length="298" mass="34485">MGDPSLIIPTEDIGINDNLSYEEILVQILDRQVHKLRTKELASVKVLWRNKFVEEATWLSPIDGEGNIPKTVYTNRYGHLEFLIMSFGLTNALMAFMDLINKDCELYAKFNKFEFWLRFVAFLDHIVSSEEFIGFGQLLQKVRGKTILYYFTFDDIDSKENLNLHQRRWYELLKDYDLSILYHPEKANVVEDALSRLSTGSVAHFEDDKKELVRDVQRLSNLGFRLVDSSKGGIVVHNGVKSSFVSNEKAKPDLDLIFVDLKKLVSKKATKAFFQRWCPSISRSVIHSKCLTSKEIKF</sequence>
<dbReference type="AlphaFoldDB" id="A0AAF0TDY9"/>
<accession>A0AAF0TDY9</accession>
<keyword evidence="2" id="KW-1185">Reference proteome</keyword>
<evidence type="ECO:0000313" key="2">
    <source>
        <dbReference type="Proteomes" id="UP001234989"/>
    </source>
</evidence>
<protein>
    <recommendedName>
        <fullName evidence="3">Retrovirus-related Pol polyprotein from transposon 17.6</fullName>
    </recommendedName>
</protein>
<reference evidence="1" key="1">
    <citation type="submission" date="2023-08" db="EMBL/GenBank/DDBJ databases">
        <title>A de novo genome assembly of Solanum verrucosum Schlechtendal, a Mexican diploid species geographically isolated from the other diploid A-genome species in potato relatives.</title>
        <authorList>
            <person name="Hosaka K."/>
        </authorList>
    </citation>
    <scope>NUCLEOTIDE SEQUENCE</scope>
    <source>
        <tissue evidence="1">Young leaves</tissue>
    </source>
</reference>
<evidence type="ECO:0008006" key="3">
    <source>
        <dbReference type="Google" id="ProtNLM"/>
    </source>
</evidence>
<proteinExistence type="predicted"/>
<evidence type="ECO:0000313" key="1">
    <source>
        <dbReference type="EMBL" id="WMV09850.1"/>
    </source>
</evidence>
<organism evidence="1 2">
    <name type="scientific">Solanum verrucosum</name>
    <dbReference type="NCBI Taxonomy" id="315347"/>
    <lineage>
        <taxon>Eukaryota</taxon>
        <taxon>Viridiplantae</taxon>
        <taxon>Streptophyta</taxon>
        <taxon>Embryophyta</taxon>
        <taxon>Tracheophyta</taxon>
        <taxon>Spermatophyta</taxon>
        <taxon>Magnoliopsida</taxon>
        <taxon>eudicotyledons</taxon>
        <taxon>Gunneridae</taxon>
        <taxon>Pentapetalae</taxon>
        <taxon>asterids</taxon>
        <taxon>lamiids</taxon>
        <taxon>Solanales</taxon>
        <taxon>Solanaceae</taxon>
        <taxon>Solanoideae</taxon>
        <taxon>Solaneae</taxon>
        <taxon>Solanum</taxon>
    </lineage>
</organism>
<gene>
    <name evidence="1" type="ORF">MTR67_003235</name>
</gene>
<dbReference type="EMBL" id="CP133612">
    <property type="protein sequence ID" value="WMV09850.1"/>
    <property type="molecule type" value="Genomic_DNA"/>
</dbReference>